<dbReference type="InterPro" id="IPR018490">
    <property type="entry name" value="cNMP-bd_dom_sf"/>
</dbReference>
<feature type="transmembrane region" description="Helical" evidence="9">
    <location>
        <begin position="76"/>
        <end position="95"/>
    </location>
</feature>
<feature type="transmembrane region" description="Helical" evidence="9">
    <location>
        <begin position="791"/>
        <end position="808"/>
    </location>
</feature>
<feature type="transmembrane region" description="Helical" evidence="9">
    <location>
        <begin position="101"/>
        <end position="124"/>
    </location>
</feature>
<feature type="compositionally biased region" description="Basic and acidic residues" evidence="8">
    <location>
        <begin position="1581"/>
        <end position="1591"/>
    </location>
</feature>
<dbReference type="GO" id="GO:0005634">
    <property type="term" value="C:nucleus"/>
    <property type="evidence" value="ECO:0007669"/>
    <property type="project" value="UniProtKB-SubCell"/>
</dbReference>
<dbReference type="GO" id="GO:0015297">
    <property type="term" value="F:antiporter activity"/>
    <property type="evidence" value="ECO:0007669"/>
    <property type="project" value="InterPro"/>
</dbReference>
<dbReference type="InterPro" id="IPR011991">
    <property type="entry name" value="ArsR-like_HTH"/>
</dbReference>
<dbReference type="InterPro" id="IPR032135">
    <property type="entry name" value="DUF4817"/>
</dbReference>
<dbReference type="PANTHER" id="PTHR47326">
    <property type="entry name" value="TRANSPOSABLE ELEMENT TC3 TRANSPOSASE-LIKE PROTEIN"/>
    <property type="match status" value="1"/>
</dbReference>
<feature type="transmembrane region" description="Helical" evidence="9">
    <location>
        <begin position="286"/>
        <end position="306"/>
    </location>
</feature>
<dbReference type="InterPro" id="IPR027359">
    <property type="entry name" value="Volt_channel_dom_sf"/>
</dbReference>
<evidence type="ECO:0000256" key="6">
    <source>
        <dbReference type="ARBA" id="ARBA00023065"/>
    </source>
</evidence>
<feature type="chain" id="PRO_5035162960" description="Cyclic nucleotide-binding domain-containing protein" evidence="10">
    <location>
        <begin position="20"/>
        <end position="1615"/>
    </location>
</feature>
<evidence type="ECO:0000256" key="1">
    <source>
        <dbReference type="ARBA" id="ARBA00004123"/>
    </source>
</evidence>
<dbReference type="Pfam" id="PF16087">
    <property type="entry name" value="DUF4817"/>
    <property type="match status" value="1"/>
</dbReference>
<dbReference type="Proteomes" id="UP000719412">
    <property type="component" value="Unassembled WGS sequence"/>
</dbReference>
<dbReference type="GO" id="GO:0003676">
    <property type="term" value="F:nucleic acid binding"/>
    <property type="evidence" value="ECO:0007669"/>
    <property type="project" value="InterPro"/>
</dbReference>
<feature type="domain" description="Cyclic nucleotide-binding" evidence="11">
    <location>
        <begin position="1067"/>
        <end position="1187"/>
    </location>
</feature>
<dbReference type="InterPro" id="IPR006153">
    <property type="entry name" value="Cation/H_exchanger_TM"/>
</dbReference>
<evidence type="ECO:0000256" key="2">
    <source>
        <dbReference type="ARBA" id="ARBA00004141"/>
    </source>
</evidence>
<keyword evidence="7 9" id="KW-0472">Membrane</keyword>
<keyword evidence="4 9" id="KW-0812">Transmembrane</keyword>
<evidence type="ECO:0000313" key="12">
    <source>
        <dbReference type="EMBL" id="KAH0812198.1"/>
    </source>
</evidence>
<dbReference type="EMBL" id="JABDTM020026222">
    <property type="protein sequence ID" value="KAH0812198.1"/>
    <property type="molecule type" value="Genomic_DNA"/>
</dbReference>
<reference evidence="12" key="2">
    <citation type="submission" date="2021-08" db="EMBL/GenBank/DDBJ databases">
        <authorList>
            <person name="Eriksson T."/>
        </authorList>
    </citation>
    <scope>NUCLEOTIDE SEQUENCE</scope>
    <source>
        <strain evidence="12">Stoneville</strain>
        <tissue evidence="12">Whole head</tissue>
    </source>
</reference>
<feature type="signal peptide" evidence="10">
    <location>
        <begin position="1"/>
        <end position="19"/>
    </location>
</feature>
<dbReference type="GO" id="GO:1902600">
    <property type="term" value="P:proton transmembrane transport"/>
    <property type="evidence" value="ECO:0007669"/>
    <property type="project" value="InterPro"/>
</dbReference>
<gene>
    <name evidence="12" type="ORF">GEV33_010592</name>
</gene>
<evidence type="ECO:0000256" key="4">
    <source>
        <dbReference type="ARBA" id="ARBA00022692"/>
    </source>
</evidence>
<dbReference type="Pfam" id="PF00520">
    <property type="entry name" value="Ion_trans"/>
    <property type="match status" value="1"/>
</dbReference>
<dbReference type="SUPFAM" id="SSF46689">
    <property type="entry name" value="Homeodomain-like"/>
    <property type="match status" value="1"/>
</dbReference>
<accession>A0A8J6LAF6</accession>
<comment type="subcellular location">
    <subcellularLocation>
        <location evidence="2">Membrane</location>
        <topology evidence="2">Multi-pass membrane protein</topology>
    </subcellularLocation>
    <subcellularLocation>
        <location evidence="1">Nucleus</location>
    </subcellularLocation>
</comment>
<proteinExistence type="predicted"/>
<comment type="caution">
    <text evidence="12">The sequence shown here is derived from an EMBL/GenBank/DDBJ whole genome shotgun (WGS) entry which is preliminary data.</text>
</comment>
<dbReference type="Pfam" id="PF00027">
    <property type="entry name" value="cNMP_binding"/>
    <property type="match status" value="1"/>
</dbReference>
<dbReference type="Gene3D" id="1.10.10.10">
    <property type="entry name" value="Winged helix-like DNA-binding domain superfamily/Winged helix DNA-binding domain"/>
    <property type="match status" value="1"/>
</dbReference>
<feature type="transmembrane region" description="Helical" evidence="9">
    <location>
        <begin position="355"/>
        <end position="375"/>
    </location>
</feature>
<name>A0A8J6LAF6_TENMO</name>
<protein>
    <recommendedName>
        <fullName evidence="11">Cyclic nucleotide-binding domain-containing protein</fullName>
    </recommendedName>
</protein>
<keyword evidence="13" id="KW-1185">Reference proteome</keyword>
<reference evidence="12" key="1">
    <citation type="journal article" date="2020" name="J Insects Food Feed">
        <title>The yellow mealworm (Tenebrio molitor) genome: a resource for the emerging insects as food and feed industry.</title>
        <authorList>
            <person name="Eriksson T."/>
            <person name="Andere A."/>
            <person name="Kelstrup H."/>
            <person name="Emery V."/>
            <person name="Picard C."/>
        </authorList>
    </citation>
    <scope>NUCLEOTIDE SEQUENCE</scope>
    <source>
        <strain evidence="12">Stoneville</strain>
        <tissue evidence="12">Whole head</tissue>
    </source>
</reference>
<evidence type="ECO:0000256" key="10">
    <source>
        <dbReference type="SAM" id="SignalP"/>
    </source>
</evidence>
<dbReference type="InterPro" id="IPR000595">
    <property type="entry name" value="cNMP-bd_dom"/>
</dbReference>
<keyword evidence="5 9" id="KW-1133">Transmembrane helix</keyword>
<feature type="transmembrane region" description="Helical" evidence="9">
    <location>
        <begin position="864"/>
        <end position="884"/>
    </location>
</feature>
<organism evidence="12 13">
    <name type="scientific">Tenebrio molitor</name>
    <name type="common">Yellow mealworm beetle</name>
    <dbReference type="NCBI Taxonomy" id="7067"/>
    <lineage>
        <taxon>Eukaryota</taxon>
        <taxon>Metazoa</taxon>
        <taxon>Ecdysozoa</taxon>
        <taxon>Arthropoda</taxon>
        <taxon>Hexapoda</taxon>
        <taxon>Insecta</taxon>
        <taxon>Pterygota</taxon>
        <taxon>Neoptera</taxon>
        <taxon>Endopterygota</taxon>
        <taxon>Coleoptera</taxon>
        <taxon>Polyphaga</taxon>
        <taxon>Cucujiformia</taxon>
        <taxon>Tenebrionidae</taxon>
        <taxon>Tenebrio</taxon>
    </lineage>
</organism>
<keyword evidence="6" id="KW-0406">Ion transport</keyword>
<feature type="transmembrane region" description="Helical" evidence="9">
    <location>
        <begin position="395"/>
        <end position="415"/>
    </location>
</feature>
<feature type="region of interest" description="Disordered" evidence="8">
    <location>
        <begin position="1566"/>
        <end position="1615"/>
    </location>
</feature>
<feature type="transmembrane region" description="Helical" evidence="9">
    <location>
        <begin position="318"/>
        <end position="343"/>
    </location>
</feature>
<dbReference type="Gene3D" id="2.60.120.10">
    <property type="entry name" value="Jelly Rolls"/>
    <property type="match status" value="1"/>
</dbReference>
<dbReference type="InterPro" id="IPR009057">
    <property type="entry name" value="Homeodomain-like_sf"/>
</dbReference>
<feature type="transmembrane region" description="Helical" evidence="9">
    <location>
        <begin position="820"/>
        <end position="843"/>
    </location>
</feature>
<dbReference type="PANTHER" id="PTHR47326:SF1">
    <property type="entry name" value="HTH PSQ-TYPE DOMAIN-CONTAINING PROTEIN"/>
    <property type="match status" value="1"/>
</dbReference>
<dbReference type="Pfam" id="PF00999">
    <property type="entry name" value="Na_H_Exchanger"/>
    <property type="match status" value="1"/>
</dbReference>
<feature type="region of interest" description="Disordered" evidence="8">
    <location>
        <begin position="588"/>
        <end position="611"/>
    </location>
</feature>
<evidence type="ECO:0000256" key="9">
    <source>
        <dbReference type="SAM" id="Phobius"/>
    </source>
</evidence>
<feature type="transmembrane region" description="Helical" evidence="9">
    <location>
        <begin position="162"/>
        <end position="183"/>
    </location>
</feature>
<evidence type="ECO:0000256" key="5">
    <source>
        <dbReference type="ARBA" id="ARBA00022989"/>
    </source>
</evidence>
<sequence length="1615" mass="185054">MHKVLVILVIFLNLNHVNCQYDSPEVHGTYLIIFGGVVVAALIQHLARVTVGSYYTEWMISVREMADSNHKGLPKFYLPIMIFSISFCTDFHTFVKSLPQVMIIALPVSLLSACFCGFTMKLIIGPNWSNIDGLTFGILFSAIYPLDVLRVLKELSTHTKHVAMLLTGEMILSTAFTLFAYNLLLYNIGGWVVHWYQFVMAFVRLIFLGIPISYLTGLLGASIMRMAYNEPVSLLILSIAMCYISYDFCKKVANAEVIGVMFTGLMMGIERAALSKDMAKFITDMWKVLATILNGLLFLITGIMIPTVLENHFTFSDYAYVFITYLLANMGRLLSFFIFSPILSRIGYGLSLQNMIICVWGGLKNPIILSLTLTLDKLYESDLVKARTFFMHHVLVYMLFLLINGSLIPILLKALGLSELSIGRQVNMNNCMKYIYQARERTIAILKMDSQNSNPSPEGYVVWANFDNLELSKGTIHAIMRKWEHNGTVVQRPGSGRRRVSSVEQNEAVINILQNRPFSNAEEAVAITHFPGSGRDTMPAVSEFTKAKIVTLHQSGMSYGQISTNLGLSKGTIHAIMRKCEHTGTVVRRPGSGRRRVSSVEQNESKTKLESATDPVIPAKNRRFLSDANWPLVISKTGLKHPYKNTVQMKFEDDEEDDHFLGYRFAVCPDCKKSFPTEPTSKELKEMNREAKMRVLKLKKIAYSKQYEDGLISKEGIRILHQAVEIAMDTDQAIIELDGLCKMFRKEGYIHRFVKNRIIRLLKSEEDIISNPRQYYRYVCYRIITSTRCKVTMYLIIFLNICFVIYRITQISENETDIFAVSFTIDLFFFLAYLVEFWMKIFAYSWIHICQHGFATYFRSGWNIIDFIVLCSAFVDVIIDMVSIIRELINQDVYEYVTLCLRLLRILGLLKMITIFRKTYGKIIKYFDFKINKHRALAYELGKNYVAGEEEILENLPHIVDNENIRESIKDQIDTDRLIISKLLGIAQKERPWIAVSVKTKLAASAVLESMKYDIKDLKISGWVDEVEYTKLKISLADRYKYVHRMKPIQPPAPRTIFENVPWMGSDQELINFLYNHVNTKKFDPGDVVLAEKTLTEGIYILIAGVFVLSYTAYPPDLKKLTTTGALPVVDYISSSKYNDTTYEYIVPGNSIGELGTLTKRPYNCVITAETYSQVYVLSREVIEAAMSNDSDPINGLECRLWKSVSYSIALPIIMDIPSYRTFTNNRIKYVIERSFVPDISNYKVFVVNEMMEDVILIEGMVEDSNMLLCLGASNDNASEAARDYARLYPQRRHPDAKVIRRLMQRLRENGQIMPPYVNRGRPREVRTPALEEAILAREFHVDYRTVQGILADEHYHPYHYVKVQALRPGLFKTFYGQMNHIFLKTAFLINIVNNHIWATENPFAVHPRAHQHRFGINLWAGVIDNNLVGPFTLPARVNAENFLQFLQNDFQVLLEDLPLAILRQMWLQMDGAPPHFDRIVRDWCDETYPNRWIGRGGAIAWPPRTVQRLLLPKSSQSNVFCDIETKLLIVPAKDCDEYEMMVDAEKICELVSDKSNKCLQHLIQSRESRSRGHRRPGNKFGEKVGKEKKISFSTIRPKISSRRPSAFKDASNTR</sequence>
<feature type="transmembrane region" description="Helical" evidence="9">
    <location>
        <begin position="29"/>
        <end position="55"/>
    </location>
</feature>
<feature type="transmembrane region" description="Helical" evidence="9">
    <location>
        <begin position="252"/>
        <end position="274"/>
    </location>
</feature>
<dbReference type="InterPro" id="IPR005821">
    <property type="entry name" value="Ion_trans_dom"/>
</dbReference>
<dbReference type="GO" id="GO:0016020">
    <property type="term" value="C:membrane"/>
    <property type="evidence" value="ECO:0007669"/>
    <property type="project" value="UniProtKB-SubCell"/>
</dbReference>
<dbReference type="GO" id="GO:0005216">
    <property type="term" value="F:monoatomic ion channel activity"/>
    <property type="evidence" value="ECO:0007669"/>
    <property type="project" value="InterPro"/>
</dbReference>
<dbReference type="Gene3D" id="3.30.420.10">
    <property type="entry name" value="Ribonuclease H-like superfamily/Ribonuclease H"/>
    <property type="match status" value="1"/>
</dbReference>
<dbReference type="PROSITE" id="PS50042">
    <property type="entry name" value="CNMP_BINDING_3"/>
    <property type="match status" value="1"/>
</dbReference>
<dbReference type="InterPro" id="IPR036397">
    <property type="entry name" value="RNaseH_sf"/>
</dbReference>
<evidence type="ECO:0000313" key="13">
    <source>
        <dbReference type="Proteomes" id="UP000719412"/>
    </source>
</evidence>
<dbReference type="SUPFAM" id="SSF51206">
    <property type="entry name" value="cAMP-binding domain-like"/>
    <property type="match status" value="1"/>
</dbReference>
<dbReference type="SUPFAM" id="SSF81324">
    <property type="entry name" value="Voltage-gated potassium channels"/>
    <property type="match status" value="1"/>
</dbReference>
<evidence type="ECO:0000256" key="7">
    <source>
        <dbReference type="ARBA" id="ARBA00023136"/>
    </source>
</evidence>
<dbReference type="InterPro" id="IPR014710">
    <property type="entry name" value="RmlC-like_jellyroll"/>
</dbReference>
<dbReference type="CDD" id="cd00090">
    <property type="entry name" value="HTH_ARSR"/>
    <property type="match status" value="1"/>
</dbReference>
<evidence type="ECO:0000256" key="3">
    <source>
        <dbReference type="ARBA" id="ARBA00022448"/>
    </source>
</evidence>
<keyword evidence="3" id="KW-0813">Transport</keyword>
<dbReference type="Gene3D" id="1.20.120.350">
    <property type="entry name" value="Voltage-gated potassium channels. Chain C"/>
    <property type="match status" value="1"/>
</dbReference>
<dbReference type="CDD" id="cd00038">
    <property type="entry name" value="CAP_ED"/>
    <property type="match status" value="1"/>
</dbReference>
<keyword evidence="10" id="KW-0732">Signal</keyword>
<dbReference type="InterPro" id="IPR036388">
    <property type="entry name" value="WH-like_DNA-bd_sf"/>
</dbReference>
<evidence type="ECO:0000256" key="8">
    <source>
        <dbReference type="SAM" id="MobiDB-lite"/>
    </source>
</evidence>
<evidence type="ECO:0000259" key="11">
    <source>
        <dbReference type="PROSITE" id="PS50042"/>
    </source>
</evidence>